<feature type="compositionally biased region" description="Basic and acidic residues" evidence="1">
    <location>
        <begin position="246"/>
        <end position="267"/>
    </location>
</feature>
<feature type="region of interest" description="Disordered" evidence="1">
    <location>
        <begin position="200"/>
        <end position="341"/>
    </location>
</feature>
<evidence type="ECO:0000313" key="2">
    <source>
        <dbReference type="EMBL" id="MBC3792693.1"/>
    </source>
</evidence>
<feature type="compositionally biased region" description="Low complexity" evidence="1">
    <location>
        <begin position="25"/>
        <end position="39"/>
    </location>
</feature>
<feature type="compositionally biased region" description="Basic and acidic residues" evidence="1">
    <location>
        <begin position="330"/>
        <end position="341"/>
    </location>
</feature>
<evidence type="ECO:0000313" key="3">
    <source>
        <dbReference type="Proteomes" id="UP000700732"/>
    </source>
</evidence>
<dbReference type="Proteomes" id="UP000700732">
    <property type="component" value="Unassembled WGS sequence"/>
</dbReference>
<feature type="compositionally biased region" description="Basic and acidic residues" evidence="1">
    <location>
        <begin position="8"/>
        <end position="20"/>
    </location>
</feature>
<feature type="compositionally biased region" description="Polar residues" evidence="1">
    <location>
        <begin position="268"/>
        <end position="287"/>
    </location>
</feature>
<comment type="caution">
    <text evidence="2">The sequence shown here is derived from an EMBL/GenBank/DDBJ whole genome shotgun (WGS) entry which is preliminary data.</text>
</comment>
<gene>
    <name evidence="2" type="ORF">FH603_3207</name>
</gene>
<reference evidence="2 3" key="1">
    <citation type="submission" date="2019-06" db="EMBL/GenBank/DDBJ databases">
        <title>Spirosoma utsteinense sp. nov. isolated from Antarctic ice-free soils.</title>
        <authorList>
            <person name="Tahon G."/>
        </authorList>
    </citation>
    <scope>NUCLEOTIDE SEQUENCE [LARGE SCALE GENOMIC DNA]</scope>
    <source>
        <strain evidence="2 3">LMG 31447</strain>
    </source>
</reference>
<dbReference type="EMBL" id="VFIA01000018">
    <property type="protein sequence ID" value="MBC3792693.1"/>
    <property type="molecule type" value="Genomic_DNA"/>
</dbReference>
<feature type="compositionally biased region" description="Low complexity" evidence="1">
    <location>
        <begin position="226"/>
        <end position="239"/>
    </location>
</feature>
<sequence>MGTNKPAHPSERTDGSHKAADTTPASSSPSNPAQSLSLQTPTLQVSTYALAFPTTSVGKPHFLTFTLAQHYADTPVTISTDAPDLFQLASDSRPAFASSLTIAPPQKGTYIHVRYASAKAGKHKAQLVIEAPYGSEIVHLSARSAGLLPAIIPGVVMAGRQQPAQTNRWRGVLALFVAGCLLVAGYRYRCELAPSLCREPASTASQPQAMRPANTPLSTRQRAKLSASKTTSRSRSAGRSNRRKARESERKKRVESTTEATNREAQTKTESQPASVQQEASRDNTQPAGRRSGRPRSTTQPTDPQSAQRPKSPLGRRTNTPSTTEESELEHELNKNPDRPF</sequence>
<organism evidence="2 3">
    <name type="scientific">Spirosoma utsteinense</name>
    <dbReference type="NCBI Taxonomy" id="2585773"/>
    <lineage>
        <taxon>Bacteria</taxon>
        <taxon>Pseudomonadati</taxon>
        <taxon>Bacteroidota</taxon>
        <taxon>Cytophagia</taxon>
        <taxon>Cytophagales</taxon>
        <taxon>Cytophagaceae</taxon>
        <taxon>Spirosoma</taxon>
    </lineage>
</organism>
<keyword evidence="3" id="KW-1185">Reference proteome</keyword>
<accession>A0ABR6W7Y1</accession>
<name>A0ABR6W7Y1_9BACT</name>
<dbReference type="RefSeq" id="WP_186738451.1">
    <property type="nucleotide sequence ID" value="NZ_VFIA01000018.1"/>
</dbReference>
<feature type="compositionally biased region" description="Polar residues" evidence="1">
    <location>
        <begin position="295"/>
        <end position="309"/>
    </location>
</feature>
<protein>
    <submittedName>
        <fullName evidence="2">Uncharacterized protein</fullName>
    </submittedName>
</protein>
<feature type="region of interest" description="Disordered" evidence="1">
    <location>
        <begin position="1"/>
        <end position="39"/>
    </location>
</feature>
<evidence type="ECO:0000256" key="1">
    <source>
        <dbReference type="SAM" id="MobiDB-lite"/>
    </source>
</evidence>
<proteinExistence type="predicted"/>